<dbReference type="EMBL" id="WOYG01000001">
    <property type="protein sequence ID" value="NLV08349.1"/>
    <property type="molecule type" value="Genomic_DNA"/>
</dbReference>
<dbReference type="InterPro" id="IPR043855">
    <property type="entry name" value="DUF5817"/>
</dbReference>
<feature type="region of interest" description="Disordered" evidence="1">
    <location>
        <begin position="506"/>
        <end position="530"/>
    </location>
</feature>
<evidence type="ECO:0000313" key="3">
    <source>
        <dbReference type="EMBL" id="NLV08349.1"/>
    </source>
</evidence>
<organism evidence="3 4">
    <name type="scientific">Halomicrobium mukohataei</name>
    <dbReference type="NCBI Taxonomy" id="57705"/>
    <lineage>
        <taxon>Archaea</taxon>
        <taxon>Methanobacteriati</taxon>
        <taxon>Methanobacteriota</taxon>
        <taxon>Stenosarchaea group</taxon>
        <taxon>Halobacteria</taxon>
        <taxon>Halobacteriales</taxon>
        <taxon>Haloarculaceae</taxon>
        <taxon>Halomicrobium</taxon>
    </lineage>
</organism>
<dbReference type="GO" id="GO:0008483">
    <property type="term" value="F:transaminase activity"/>
    <property type="evidence" value="ECO:0007669"/>
    <property type="project" value="UniProtKB-KW"/>
</dbReference>
<proteinExistence type="predicted"/>
<evidence type="ECO:0000256" key="1">
    <source>
        <dbReference type="SAM" id="MobiDB-lite"/>
    </source>
</evidence>
<dbReference type="Pfam" id="PF19134">
    <property type="entry name" value="DUF5817"/>
    <property type="match status" value="1"/>
</dbReference>
<keyword evidence="3" id="KW-0808">Transferase</keyword>
<dbReference type="RefSeq" id="WP_170092384.1">
    <property type="nucleotide sequence ID" value="NZ_WOYG01000001.1"/>
</dbReference>
<sequence>MTYHIVGCSECQSLWLLEDTHDESATCPTCGTRHQRSALRTLAQADDRDGANQQRSALLADRAGVADADLDPYWEQATRASEPIVDDRAYLDGLGIDPDLVEDLTSEDDDTSASERTTTRTPGTGPDVPAPVADRPQLRGPVDDDARSPGVSLIEAGGQLGIAGQTYHEVSPRTSEWLADVVSDLVPSTARLVQELARERYNFDYRDPDAGAGAVATFIHEELVGRVAQLDTADAPTAAVEEARSYLDAIGRYALLWADDVYRVCRGFDGAEQFERVTRTLETTGTSQGQFNAGVDALRHSLVALHEERAVPRTLTFVLDGEQWTGADRETIKRALTAVDALAAGFDVRLWMSPGVRQRVRRLTSTALDEDDAPTWADRFSFLTTTEQTSHRPPDATPSSMDPDVADDAWTFIEENRTQTGLLTLLAQLDADGERSVRAMKRDAQIDYADASIDRYVADLEAAGLVAIDRSHASNRLSLTALGTAAQNYVTPTGDVVHRDQSRLVGASYGHPSASHKYSVAPQGTGGDHHPPAERWLADTGDPAEDGYVQFLGDSTGPREIEPPVFHRRMLAGKRVSGVNFADADLVDWTNERHAPTGDGRVTYASIFDDHALLITQWGGPAQTMARLCAGLLGNRMLSKALSIDAVGTQFEQTHGGVEAFENDLHDVLVRAQQIGWLSEDELEHYDNWRDRIGAVRSNILSKIGELDELDSGLRRELFRDLQGLLTSATHLYYAAGIDVTINLRLPRTTELLANDEALQHFLDFMRFTVTKQAGYEDENGFHSWYRMCIEDRKEKLKARAAYDVDEADSTADLTASWIISGPEATALRDHVQEAIAKESGRLRERVDEGIEDAATLDIPMVEANAHGHIRGLVREIADRKGFYETNRQDLDRLTRCLEAALATSDRGPDPFLVADALAALEARDTARDRLDTWSIQNALATLPSESVFPTLPPAARRMLSALFASDEPLDRQALIEVTSESSYDRHWKTLRAFFLVEETDDGFVAQLEPWWASTNEERKPFHEDHPNPVTQPPGGHIKQHAPPTRPYGVIFEIANETDLFEVPPDRYYEFGQRWDEIEWILDELDLKRLRPILRAYCADWPDHTAQSYSDPSGVTIGPQRAGDLNGQTSLTAAVAADD</sequence>
<feature type="region of interest" description="Disordered" evidence="1">
    <location>
        <begin position="99"/>
        <end position="151"/>
    </location>
</feature>
<dbReference type="OrthoDB" id="213824at2157"/>
<feature type="compositionally biased region" description="Acidic residues" evidence="1">
    <location>
        <begin position="99"/>
        <end position="112"/>
    </location>
</feature>
<evidence type="ECO:0000313" key="4">
    <source>
        <dbReference type="Proteomes" id="UP000608662"/>
    </source>
</evidence>
<dbReference type="Proteomes" id="UP000608662">
    <property type="component" value="Unassembled WGS sequence"/>
</dbReference>
<comment type="caution">
    <text evidence="3">The sequence shown here is derived from an EMBL/GenBank/DDBJ whole genome shotgun (WGS) entry which is preliminary data.</text>
</comment>
<evidence type="ECO:0000259" key="2">
    <source>
        <dbReference type="Pfam" id="PF19134"/>
    </source>
</evidence>
<gene>
    <name evidence="3" type="ORF">GOC74_00105</name>
</gene>
<dbReference type="Gene3D" id="3.90.820.10">
    <property type="entry name" value="Structural Genomics, Unknown Function 30-nov-00 1gh9 Mol_id"/>
    <property type="match status" value="1"/>
</dbReference>
<protein>
    <submittedName>
        <fullName evidence="3">Aminotransferase</fullName>
    </submittedName>
</protein>
<accession>A0A847U5R7</accession>
<keyword evidence="3" id="KW-0032">Aminotransferase</keyword>
<dbReference type="AlphaFoldDB" id="A0A847U5R7"/>
<reference evidence="3" key="1">
    <citation type="submission" date="2019-12" db="EMBL/GenBank/DDBJ databases">
        <title>Whole-genome sequence of Halomicrobium mukohataei pws1.</title>
        <authorList>
            <person name="Verma D.K."/>
            <person name="Gopal K."/>
            <person name="Prasad E.S."/>
        </authorList>
    </citation>
    <scope>NUCLEOTIDE SEQUENCE</scope>
    <source>
        <strain evidence="3">Pws1</strain>
    </source>
</reference>
<feature type="domain" description="DUF5817" evidence="2">
    <location>
        <begin position="3"/>
        <end position="60"/>
    </location>
</feature>
<name>A0A847U5R7_9EURY</name>